<keyword evidence="1" id="KW-0472">Membrane</keyword>
<comment type="caution">
    <text evidence="2">The sequence shown here is derived from an EMBL/GenBank/DDBJ whole genome shotgun (WGS) entry which is preliminary data.</text>
</comment>
<name>A0ABN0T8E1_9BURK</name>
<keyword evidence="1" id="KW-1133">Transmembrane helix</keyword>
<dbReference type="Proteomes" id="UP001501176">
    <property type="component" value="Unassembled WGS sequence"/>
</dbReference>
<feature type="transmembrane region" description="Helical" evidence="1">
    <location>
        <begin position="17"/>
        <end position="37"/>
    </location>
</feature>
<evidence type="ECO:0000313" key="3">
    <source>
        <dbReference type="Proteomes" id="UP001501176"/>
    </source>
</evidence>
<sequence length="415" mass="47402">MLENLLSKIENDGSAELFFLLAGSLLLYAAQRLYAYCKRAISRMRLKRAIKAYTARKEGINVLDIANGDPEYTKENIFLREASNLGRPKGLFISFPEKQLEELRKREAEAGYSGIQRAQFRPDESFNGTSDFSELAEITGIEDLVERINKNKVAVANDFISKSSGFHFNGEKYGIFDFRQTRFGEDEEPGVEINLFRTDYFTHRVFRSIYRDLKAEGHEISKVRYWDDDFLKYRPFLTSFGINAVLICEGIKGREIVLSKRSTKVSGENSLYHVTMNEGLSQTDKDAFGRVDLELCFKRGLLEELGIDDDLYHLALRTAFYDFFLDKRNLEIGLSAVFEIDVNFTTEIEPLTGRDKNYESAGFQTIPLHTKQIARFVSAHDFVPHGLYVLERVLMRNGISIARLGTPAVGAMEND</sequence>
<proteinExistence type="predicted"/>
<organism evidence="2 3">
    <name type="scientific">Castellaniella daejeonensis</name>
    <dbReference type="NCBI Taxonomy" id="659013"/>
    <lineage>
        <taxon>Bacteria</taxon>
        <taxon>Pseudomonadati</taxon>
        <taxon>Pseudomonadota</taxon>
        <taxon>Betaproteobacteria</taxon>
        <taxon>Burkholderiales</taxon>
        <taxon>Alcaligenaceae</taxon>
        <taxon>Castellaniella</taxon>
    </lineage>
</organism>
<keyword evidence="3" id="KW-1185">Reference proteome</keyword>
<accession>A0ABN0T8E1</accession>
<protein>
    <submittedName>
        <fullName evidence="2">Uncharacterized protein</fullName>
    </submittedName>
</protein>
<evidence type="ECO:0000256" key="1">
    <source>
        <dbReference type="SAM" id="Phobius"/>
    </source>
</evidence>
<gene>
    <name evidence="2" type="ORF">GCM10009125_00340</name>
</gene>
<keyword evidence="1" id="KW-0812">Transmembrane</keyword>
<dbReference type="EMBL" id="BAAAFN010000003">
    <property type="protein sequence ID" value="GAA0215242.1"/>
    <property type="molecule type" value="Genomic_DNA"/>
</dbReference>
<evidence type="ECO:0000313" key="2">
    <source>
        <dbReference type="EMBL" id="GAA0215242.1"/>
    </source>
</evidence>
<dbReference type="RefSeq" id="WP_343819465.1">
    <property type="nucleotide sequence ID" value="NZ_BAAAFN010000003.1"/>
</dbReference>
<reference evidence="2 3" key="1">
    <citation type="journal article" date="2019" name="Int. J. Syst. Evol. Microbiol.">
        <title>The Global Catalogue of Microorganisms (GCM) 10K type strain sequencing project: providing services to taxonomists for standard genome sequencing and annotation.</title>
        <authorList>
            <consortium name="The Broad Institute Genomics Platform"/>
            <consortium name="The Broad Institute Genome Sequencing Center for Infectious Disease"/>
            <person name="Wu L."/>
            <person name="Ma J."/>
        </authorList>
    </citation>
    <scope>NUCLEOTIDE SEQUENCE [LARGE SCALE GENOMIC DNA]</scope>
    <source>
        <strain evidence="2 3">JCM 16240</strain>
    </source>
</reference>